<dbReference type="EMBL" id="CP114370">
    <property type="protein sequence ID" value="WBP83953.1"/>
    <property type="molecule type" value="Genomic_DNA"/>
</dbReference>
<dbReference type="Proteomes" id="UP001213039">
    <property type="component" value="Chromosome"/>
</dbReference>
<keyword evidence="2" id="KW-1185">Reference proteome</keyword>
<sequence length="499" mass="55970">MKNHKKIGLLLSMMMIIGSVVGIGIFFKNGSVSKAVDGDGVSWLLAWVLGGLISIAAAINFAEIGSFSNSKFIGLSNWVYKVTRKKELGYHVSISYAIFYWGILNAVIGIFASEALFYFFVSIHVVDKDSIKIWMHVIVGLSFTVFFMMLNILSARMSGHFQFMITIIKFVPLIVALFLGILFPNTFNNGGSNGFLKNAFTIKGIIVALPAVLFAYDAFLVSGSVSEKTKNPTKTLPKAILFGMILIVVLYSLIAVSSILHSKGEIFELIIDVLPKEFSSKIVAIVMFFIFISALGVTNGISSAFTNEVLVLVKNKMLFGSAYLLKKFKENLVFIFYLSIIEIFYFLVLIVPGIVLETDILFDAVSNYPTVIFFMIYGGTIFMYTIKRNQIHETKKINGILFYVAAAISVTGILFLELAYLFFQIQNLFTDNINPSSWGVFWAGKANKLILNWVPILLYSVSVLFFFTIPVLNLLLEKIFFKRDILRELNEQTENQVEY</sequence>
<accession>A0ACD4PH78</accession>
<proteinExistence type="predicted"/>
<gene>
    <name evidence="1" type="ORF">Me_995_000583</name>
</gene>
<name>A0ACD4PH78_9BACT</name>
<evidence type="ECO:0000313" key="1">
    <source>
        <dbReference type="EMBL" id="WBP83953.1"/>
    </source>
</evidence>
<evidence type="ECO:0000313" key="2">
    <source>
        <dbReference type="Proteomes" id="UP001213039"/>
    </source>
</evidence>
<organism evidence="1 2">
    <name type="scientific">Mycoplasmopsis edwardii</name>
    <dbReference type="NCBI Taxonomy" id="53558"/>
    <lineage>
        <taxon>Bacteria</taxon>
        <taxon>Bacillati</taxon>
        <taxon>Mycoplasmatota</taxon>
        <taxon>Mycoplasmoidales</taxon>
        <taxon>Metamycoplasmataceae</taxon>
        <taxon>Mycoplasmopsis</taxon>
    </lineage>
</organism>
<protein>
    <submittedName>
        <fullName evidence="1">Amino acid permease</fullName>
    </submittedName>
</protein>
<reference evidence="1" key="1">
    <citation type="submission" date="2022-12" db="EMBL/GenBank/DDBJ databases">
        <authorList>
            <consortium name="Asia Pacific Centre for Animal Health"/>
            <person name="Klose S.M."/>
            <person name="Legione A.R."/>
            <person name="Monotti I."/>
            <person name="Bushell R."/>
            <person name="Marenda M.S."/>
            <person name="Sugiyama T."/>
            <person name="Browning G.F."/>
            <person name="Vaz P.K."/>
        </authorList>
    </citation>
    <scope>NUCLEOTIDE SEQUENCE</scope>
    <source>
        <strain evidence="1">Felid995</strain>
    </source>
</reference>